<evidence type="ECO:0000313" key="2">
    <source>
        <dbReference type="Proteomes" id="UP001153678"/>
    </source>
</evidence>
<organism evidence="1 2">
    <name type="scientific">Funneliformis geosporum</name>
    <dbReference type="NCBI Taxonomy" id="1117311"/>
    <lineage>
        <taxon>Eukaryota</taxon>
        <taxon>Fungi</taxon>
        <taxon>Fungi incertae sedis</taxon>
        <taxon>Mucoromycota</taxon>
        <taxon>Glomeromycotina</taxon>
        <taxon>Glomeromycetes</taxon>
        <taxon>Glomerales</taxon>
        <taxon>Glomeraceae</taxon>
        <taxon>Funneliformis</taxon>
    </lineage>
</organism>
<keyword evidence="2" id="KW-1185">Reference proteome</keyword>
<proteinExistence type="predicted"/>
<dbReference type="EMBL" id="CAMKVN010017045">
    <property type="protein sequence ID" value="CAI2197763.1"/>
    <property type="molecule type" value="Genomic_DNA"/>
</dbReference>
<reference evidence="1" key="1">
    <citation type="submission" date="2022-08" db="EMBL/GenBank/DDBJ databases">
        <authorList>
            <person name="Kallberg Y."/>
            <person name="Tangrot J."/>
            <person name="Rosling A."/>
        </authorList>
    </citation>
    <scope>NUCLEOTIDE SEQUENCE</scope>
    <source>
        <strain evidence="1">Wild A</strain>
    </source>
</reference>
<dbReference type="Proteomes" id="UP001153678">
    <property type="component" value="Unassembled WGS sequence"/>
</dbReference>
<accession>A0A9W4TA83</accession>
<sequence length="74" mass="8544">YANVYMYVTLQTAIQKQLKPPYNNIPFDIRQVYYPRSLDERLIGSGSSASASLYQFNQIQQNAQDDETADESEF</sequence>
<feature type="non-terminal residue" evidence="1">
    <location>
        <position position="1"/>
    </location>
</feature>
<protein>
    <submittedName>
        <fullName evidence="1">1011_t:CDS:1</fullName>
    </submittedName>
</protein>
<feature type="non-terminal residue" evidence="1">
    <location>
        <position position="74"/>
    </location>
</feature>
<dbReference type="AlphaFoldDB" id="A0A9W4TA83"/>
<name>A0A9W4TA83_9GLOM</name>
<gene>
    <name evidence="1" type="ORF">FWILDA_LOCUS18237</name>
</gene>
<comment type="caution">
    <text evidence="1">The sequence shown here is derived from an EMBL/GenBank/DDBJ whole genome shotgun (WGS) entry which is preliminary data.</text>
</comment>
<evidence type="ECO:0000313" key="1">
    <source>
        <dbReference type="EMBL" id="CAI2197763.1"/>
    </source>
</evidence>